<dbReference type="Proteomes" id="UP000182744">
    <property type="component" value="Unassembled WGS sequence"/>
</dbReference>
<feature type="compositionally biased region" description="Polar residues" evidence="1">
    <location>
        <begin position="43"/>
        <end position="52"/>
    </location>
</feature>
<proteinExistence type="predicted"/>
<reference evidence="3" key="1">
    <citation type="submission" date="2016-10" db="EMBL/GenBank/DDBJ databases">
        <authorList>
            <person name="Varghese N."/>
        </authorList>
    </citation>
    <scope>NUCLEOTIDE SEQUENCE [LARGE SCALE GENOMIC DNA]</scope>
    <source>
        <strain evidence="3">DSM 20639</strain>
    </source>
</reference>
<feature type="compositionally biased region" description="Basic and acidic residues" evidence="1">
    <location>
        <begin position="73"/>
        <end position="84"/>
    </location>
</feature>
<feature type="compositionally biased region" description="Polar residues" evidence="1">
    <location>
        <begin position="85"/>
        <end position="97"/>
    </location>
</feature>
<dbReference type="EMBL" id="FNAU01000010">
    <property type="protein sequence ID" value="SDE47002.1"/>
    <property type="molecule type" value="Genomic_DNA"/>
</dbReference>
<organism evidence="2 3">
    <name type="scientific">Actinobaculum suis</name>
    <dbReference type="NCBI Taxonomy" id="1657"/>
    <lineage>
        <taxon>Bacteria</taxon>
        <taxon>Bacillati</taxon>
        <taxon>Actinomycetota</taxon>
        <taxon>Actinomycetes</taxon>
        <taxon>Actinomycetales</taxon>
        <taxon>Actinomycetaceae</taxon>
        <taxon>Actinobaculum</taxon>
    </lineage>
</organism>
<keyword evidence="3" id="KW-1185">Reference proteome</keyword>
<name>A0A1G7D613_9ACTO</name>
<protein>
    <submittedName>
        <fullName evidence="2">Uncharacterized protein</fullName>
    </submittedName>
</protein>
<evidence type="ECO:0000313" key="2">
    <source>
        <dbReference type="EMBL" id="SDE47002.1"/>
    </source>
</evidence>
<feature type="region of interest" description="Disordered" evidence="1">
    <location>
        <begin position="43"/>
        <end position="97"/>
    </location>
</feature>
<evidence type="ECO:0000313" key="3">
    <source>
        <dbReference type="Proteomes" id="UP000182744"/>
    </source>
</evidence>
<feature type="compositionally biased region" description="Basic residues" evidence="1">
    <location>
        <begin position="53"/>
        <end position="62"/>
    </location>
</feature>
<sequence>MFRKIHSAELKEGCGSHVRVQREQQVYSGTTRTWCNYRAQTPSKNTRQLHSTLQHKHHHHVHFPGLGPKRSQPQREEVPLEDVRSSQPAETFQEGLQ</sequence>
<accession>A0A1G7D613</accession>
<gene>
    <name evidence="2" type="ORF">SAMN05421878_1106</name>
</gene>
<evidence type="ECO:0000256" key="1">
    <source>
        <dbReference type="SAM" id="MobiDB-lite"/>
    </source>
</evidence>
<dbReference type="AlphaFoldDB" id="A0A1G7D613"/>